<evidence type="ECO:0000256" key="1">
    <source>
        <dbReference type="SAM" id="MobiDB-lite"/>
    </source>
</evidence>
<evidence type="ECO:0000313" key="3">
    <source>
        <dbReference type="Proteomes" id="UP000245699"/>
    </source>
</evidence>
<proteinExistence type="predicted"/>
<evidence type="ECO:0000313" key="2">
    <source>
        <dbReference type="EMBL" id="PVU87595.1"/>
    </source>
</evidence>
<sequence length="128" mass="14515">MVIRPGLGISSSSGTEQERNNPASAKELAELLSSLVIKMEDKQSVGEPPKFTGAWIESSEVMIARIDAKKYLSRYNIYEEQAIIAFGKITRIFEIAKIMDDTERFEIILEKLSDEDYDKIYGLKITTF</sequence>
<dbReference type="OrthoDB" id="10629053at2759"/>
<dbReference type="EMBL" id="MBFT01000724">
    <property type="protein sequence ID" value="PVU87595.1"/>
    <property type="molecule type" value="Genomic_DNA"/>
</dbReference>
<keyword evidence="3" id="KW-1185">Reference proteome</keyword>
<gene>
    <name evidence="2" type="ORF">BB559_005971</name>
</gene>
<protein>
    <submittedName>
        <fullName evidence="2">Uncharacterized protein</fullName>
    </submittedName>
</protein>
<organism evidence="2 3">
    <name type="scientific">Furculomyces boomerangus</name>
    <dbReference type="NCBI Taxonomy" id="61424"/>
    <lineage>
        <taxon>Eukaryota</taxon>
        <taxon>Fungi</taxon>
        <taxon>Fungi incertae sedis</taxon>
        <taxon>Zoopagomycota</taxon>
        <taxon>Kickxellomycotina</taxon>
        <taxon>Harpellomycetes</taxon>
        <taxon>Harpellales</taxon>
        <taxon>Harpellaceae</taxon>
        <taxon>Furculomyces</taxon>
    </lineage>
</organism>
<name>A0A2T9Y5K5_9FUNG</name>
<dbReference type="AlphaFoldDB" id="A0A2T9Y5K5"/>
<comment type="caution">
    <text evidence="2">The sequence shown here is derived from an EMBL/GenBank/DDBJ whole genome shotgun (WGS) entry which is preliminary data.</text>
</comment>
<reference evidence="2 3" key="1">
    <citation type="journal article" date="2018" name="MBio">
        <title>Comparative Genomics Reveals the Core Gene Toolbox for the Fungus-Insect Symbiosis.</title>
        <authorList>
            <person name="Wang Y."/>
            <person name="Stata M."/>
            <person name="Wang W."/>
            <person name="Stajich J.E."/>
            <person name="White M.M."/>
            <person name="Moncalvo J.M."/>
        </authorList>
    </citation>
    <scope>NUCLEOTIDE SEQUENCE [LARGE SCALE GENOMIC DNA]</scope>
    <source>
        <strain evidence="2 3">AUS-77-4</strain>
    </source>
</reference>
<feature type="region of interest" description="Disordered" evidence="1">
    <location>
        <begin position="1"/>
        <end position="23"/>
    </location>
</feature>
<accession>A0A2T9Y5K5</accession>
<dbReference type="Proteomes" id="UP000245699">
    <property type="component" value="Unassembled WGS sequence"/>
</dbReference>